<feature type="signal peptide" evidence="3">
    <location>
        <begin position="1"/>
        <end position="18"/>
    </location>
</feature>
<evidence type="ECO:0000313" key="5">
    <source>
        <dbReference type="EMBL" id="QVL32592.1"/>
    </source>
</evidence>
<proteinExistence type="inferred from homology"/>
<dbReference type="InterPro" id="IPR028082">
    <property type="entry name" value="Peripla_BP_I"/>
</dbReference>
<dbReference type="KEGG" id="tsph:KIH39_01355"/>
<dbReference type="Proteomes" id="UP000676194">
    <property type="component" value="Chromosome"/>
</dbReference>
<dbReference type="InterPro" id="IPR050555">
    <property type="entry name" value="Bact_Solute-Bind_Prot2"/>
</dbReference>
<comment type="subcellular location">
    <subcellularLocation>
        <location evidence="1">Cell envelope</location>
    </subcellularLocation>
</comment>
<dbReference type="GO" id="GO:0030288">
    <property type="term" value="C:outer membrane-bounded periplasmic space"/>
    <property type="evidence" value="ECO:0007669"/>
    <property type="project" value="TreeGrafter"/>
</dbReference>
<protein>
    <submittedName>
        <fullName evidence="5">Sugar-binding protein</fullName>
    </submittedName>
</protein>
<sequence length="343" mass="36439">MFLSRRCFLGLSAAVALALPACNKGDGKSDSGGGGGGKPRVAIVTNVTADFWKICEAGAKKGAAEFGVDLIFRQPSKGDVSVQKEVIDAVTKQGIKGIAISVFKPEEQSNDLKLIAEKMPLITMDNDAVDSGRLCYVGTDNYEAGKAAGQLVKEALPEGGTVVIYVGSKDPANARQRAQGVMDTLAGTKDAKGPKLGKYELYSNDIITDDSQPANCFNKAKDIMTKLLGNDKICMVGLWAYNAPAILQAAKEKGLTDKIKIVGFDEDPDTLTGIQDGKIYGTIVQDPFTFGYKSVEILAALAKGDKSKLMKDPVPVKVVTKEGGPGKVKVDEFWANLKKILGQ</sequence>
<dbReference type="InterPro" id="IPR025997">
    <property type="entry name" value="SBP_2_dom"/>
</dbReference>
<keyword evidence="6" id="KW-1185">Reference proteome</keyword>
<evidence type="ECO:0000256" key="3">
    <source>
        <dbReference type="SAM" id="SignalP"/>
    </source>
</evidence>
<dbReference type="CDD" id="cd06314">
    <property type="entry name" value="PBP1_tmGBP"/>
    <property type="match status" value="1"/>
</dbReference>
<evidence type="ECO:0000256" key="2">
    <source>
        <dbReference type="ARBA" id="ARBA00007639"/>
    </source>
</evidence>
<dbReference type="GO" id="GO:0030246">
    <property type="term" value="F:carbohydrate binding"/>
    <property type="evidence" value="ECO:0007669"/>
    <property type="project" value="TreeGrafter"/>
</dbReference>
<dbReference type="RefSeq" id="WP_213497484.1">
    <property type="nucleotide sequence ID" value="NZ_CP074694.1"/>
</dbReference>
<keyword evidence="3" id="KW-0732">Signal</keyword>
<dbReference type="Pfam" id="PF13407">
    <property type="entry name" value="Peripla_BP_4"/>
    <property type="match status" value="1"/>
</dbReference>
<feature type="domain" description="Periplasmic binding protein" evidence="4">
    <location>
        <begin position="44"/>
        <end position="306"/>
    </location>
</feature>
<feature type="chain" id="PRO_5034072919" evidence="3">
    <location>
        <begin position="19"/>
        <end position="343"/>
    </location>
</feature>
<dbReference type="PANTHER" id="PTHR30036:SF7">
    <property type="entry name" value="ABC TRANSPORTER PERIPLASMIC-BINDING PROTEIN YPHF"/>
    <property type="match status" value="1"/>
</dbReference>
<accession>A0A8E6B640</accession>
<name>A0A8E6B640_9BACT</name>
<gene>
    <name evidence="5" type="ORF">KIH39_01355</name>
</gene>
<reference evidence="5" key="1">
    <citation type="submission" date="2021-05" db="EMBL/GenBank/DDBJ databases">
        <title>Complete genome sequence of the cellulolytic planctomycete Telmatocola sphagniphila SP2T and characterization of the first cellulase from planctomycetes.</title>
        <authorList>
            <person name="Rakitin A.L."/>
            <person name="Beletsky A.V."/>
            <person name="Naumoff D.G."/>
            <person name="Kulichevskaya I.S."/>
            <person name="Mardanov A.V."/>
            <person name="Ravin N.V."/>
            <person name="Dedysh S.N."/>
        </authorList>
    </citation>
    <scope>NUCLEOTIDE SEQUENCE</scope>
    <source>
        <strain evidence="5">SP2T</strain>
    </source>
</reference>
<evidence type="ECO:0000313" key="6">
    <source>
        <dbReference type="Proteomes" id="UP000676194"/>
    </source>
</evidence>
<evidence type="ECO:0000256" key="1">
    <source>
        <dbReference type="ARBA" id="ARBA00004196"/>
    </source>
</evidence>
<dbReference type="AlphaFoldDB" id="A0A8E6B640"/>
<comment type="similarity">
    <text evidence="2">Belongs to the bacterial solute-binding protein 2 family.</text>
</comment>
<dbReference type="SUPFAM" id="SSF53822">
    <property type="entry name" value="Periplasmic binding protein-like I"/>
    <property type="match status" value="1"/>
</dbReference>
<dbReference type="Gene3D" id="3.40.50.2300">
    <property type="match status" value="2"/>
</dbReference>
<dbReference type="PANTHER" id="PTHR30036">
    <property type="entry name" value="D-XYLOSE-BINDING PERIPLASMIC PROTEIN"/>
    <property type="match status" value="1"/>
</dbReference>
<dbReference type="EMBL" id="CP074694">
    <property type="protein sequence ID" value="QVL32592.1"/>
    <property type="molecule type" value="Genomic_DNA"/>
</dbReference>
<evidence type="ECO:0000259" key="4">
    <source>
        <dbReference type="Pfam" id="PF13407"/>
    </source>
</evidence>
<organism evidence="5 6">
    <name type="scientific">Telmatocola sphagniphila</name>
    <dbReference type="NCBI Taxonomy" id="1123043"/>
    <lineage>
        <taxon>Bacteria</taxon>
        <taxon>Pseudomonadati</taxon>
        <taxon>Planctomycetota</taxon>
        <taxon>Planctomycetia</taxon>
        <taxon>Gemmatales</taxon>
        <taxon>Gemmataceae</taxon>
    </lineage>
</organism>